<dbReference type="InterPro" id="IPR051312">
    <property type="entry name" value="Diverse_Substr_Oxidored"/>
</dbReference>
<dbReference type="InterPro" id="IPR036318">
    <property type="entry name" value="FAD-bd_PCMH-like_sf"/>
</dbReference>
<evidence type="ECO:0000259" key="4">
    <source>
        <dbReference type="PROSITE" id="PS51387"/>
    </source>
</evidence>
<dbReference type="PANTHER" id="PTHR42659:SF2">
    <property type="entry name" value="XANTHINE DEHYDROGENASE SUBUNIT C-RELATED"/>
    <property type="match status" value="1"/>
</dbReference>
<dbReference type="InterPro" id="IPR002346">
    <property type="entry name" value="Mopterin_DH_FAD-bd"/>
</dbReference>
<dbReference type="PROSITE" id="PS51387">
    <property type="entry name" value="FAD_PCMH"/>
    <property type="match status" value="1"/>
</dbReference>
<evidence type="ECO:0000313" key="5">
    <source>
        <dbReference type="EMBL" id="OZI59206.1"/>
    </source>
</evidence>
<keyword evidence="1" id="KW-0285">Flavoprotein</keyword>
<dbReference type="RefSeq" id="WP_094822471.1">
    <property type="nucleotide sequence ID" value="NZ_NEVO01000012.1"/>
</dbReference>
<dbReference type="Pfam" id="PF00941">
    <property type="entry name" value="FAD_binding_5"/>
    <property type="match status" value="1"/>
</dbReference>
<dbReference type="InterPro" id="IPR016166">
    <property type="entry name" value="FAD-bd_PCMH"/>
</dbReference>
<accession>A0A261UBA7</accession>
<keyword evidence="3" id="KW-0560">Oxidoreductase</keyword>
<keyword evidence="6" id="KW-1185">Reference proteome</keyword>
<feature type="domain" description="FAD-binding PCMH-type" evidence="4">
    <location>
        <begin position="1"/>
        <end position="177"/>
    </location>
</feature>
<dbReference type="Proteomes" id="UP000216885">
    <property type="component" value="Unassembled WGS sequence"/>
</dbReference>
<dbReference type="Gene3D" id="3.30.465.10">
    <property type="match status" value="1"/>
</dbReference>
<dbReference type="GO" id="GO:0071949">
    <property type="term" value="F:FAD binding"/>
    <property type="evidence" value="ECO:0007669"/>
    <property type="project" value="InterPro"/>
</dbReference>
<dbReference type="Gene3D" id="3.30.43.10">
    <property type="entry name" value="Uridine Diphospho-n-acetylenolpyruvylglucosamine Reductase, domain 2"/>
    <property type="match status" value="1"/>
</dbReference>
<comment type="caution">
    <text evidence="5">The sequence shown here is derived from an EMBL/GenBank/DDBJ whole genome shotgun (WGS) entry which is preliminary data.</text>
</comment>
<evidence type="ECO:0000313" key="6">
    <source>
        <dbReference type="Proteomes" id="UP000216885"/>
    </source>
</evidence>
<dbReference type="InterPro" id="IPR016169">
    <property type="entry name" value="FAD-bd_PCMH_sub2"/>
</dbReference>
<sequence length="279" mass="29800">MKLPYFEHRAPDSLEEAIATLAALGSDVKLLAGGQSLLPAMRYRLSQPSVLLDLSRIKDLRLKDDALGSGRIDAMSTHAQFAHQNDPTPLGRLMAAHAQQIAFPAVRTRGTVGGSVVHADPAGDWPLLFLALGAQVELSGQRGTRRMALSSFISGPMQTDIALDEILTAVLLDASALGLTHWGRAKLMHRAGEYAVSSAVAVRRAGGEWSCWIGAIEAGPAPMTQCAELLRSHSSLKQKDMLACAYEDVRAVCPESGQAAVHRHAVNLTRAIAQALESQ</sequence>
<keyword evidence="2" id="KW-0274">FAD</keyword>
<evidence type="ECO:0000256" key="3">
    <source>
        <dbReference type="ARBA" id="ARBA00023002"/>
    </source>
</evidence>
<organism evidence="5 6">
    <name type="scientific">Bordetella genomosp. 4</name>
    <dbReference type="NCBI Taxonomy" id="463044"/>
    <lineage>
        <taxon>Bacteria</taxon>
        <taxon>Pseudomonadati</taxon>
        <taxon>Pseudomonadota</taxon>
        <taxon>Betaproteobacteria</taxon>
        <taxon>Burkholderiales</taxon>
        <taxon>Alcaligenaceae</taxon>
        <taxon>Bordetella</taxon>
    </lineage>
</organism>
<evidence type="ECO:0000256" key="1">
    <source>
        <dbReference type="ARBA" id="ARBA00022630"/>
    </source>
</evidence>
<dbReference type="EMBL" id="NEVQ01000008">
    <property type="protein sequence ID" value="OZI59206.1"/>
    <property type="molecule type" value="Genomic_DNA"/>
</dbReference>
<dbReference type="InterPro" id="IPR016167">
    <property type="entry name" value="FAD-bd_PCMH_sub1"/>
</dbReference>
<dbReference type="GO" id="GO:0016491">
    <property type="term" value="F:oxidoreductase activity"/>
    <property type="evidence" value="ECO:0007669"/>
    <property type="project" value="UniProtKB-KW"/>
</dbReference>
<reference evidence="5 6" key="1">
    <citation type="submission" date="2017-05" db="EMBL/GenBank/DDBJ databases">
        <title>Complete and WGS of Bordetella genogroups.</title>
        <authorList>
            <person name="Spilker T."/>
            <person name="LiPuma J."/>
        </authorList>
    </citation>
    <scope>NUCLEOTIDE SEQUENCE [LARGE SCALE GENOMIC DNA]</scope>
    <source>
        <strain evidence="5 6">AU9919</strain>
    </source>
</reference>
<dbReference type="AlphaFoldDB" id="A0A261UBA7"/>
<name>A0A261UBA7_9BORD</name>
<dbReference type="OrthoDB" id="9793944at2"/>
<protein>
    <recommendedName>
        <fullName evidence="4">FAD-binding PCMH-type domain-containing protein</fullName>
    </recommendedName>
</protein>
<gene>
    <name evidence="5" type="ORF">CAL20_06195</name>
</gene>
<evidence type="ECO:0000256" key="2">
    <source>
        <dbReference type="ARBA" id="ARBA00022827"/>
    </source>
</evidence>
<proteinExistence type="predicted"/>
<dbReference type="PANTHER" id="PTHR42659">
    <property type="entry name" value="XANTHINE DEHYDROGENASE SUBUNIT C-RELATED"/>
    <property type="match status" value="1"/>
</dbReference>
<dbReference type="SUPFAM" id="SSF56176">
    <property type="entry name" value="FAD-binding/transporter-associated domain-like"/>
    <property type="match status" value="1"/>
</dbReference>